<proteinExistence type="predicted"/>
<protein>
    <submittedName>
        <fullName evidence="2">Uncharacterized protein</fullName>
    </submittedName>
</protein>
<reference evidence="3" key="1">
    <citation type="journal article" date="2013" name="Nature">
        <title>Pan genome of the phytoplankton Emiliania underpins its global distribution.</title>
        <authorList>
            <person name="Read B.A."/>
            <person name="Kegel J."/>
            <person name="Klute M.J."/>
            <person name="Kuo A."/>
            <person name="Lefebvre S.C."/>
            <person name="Maumus F."/>
            <person name="Mayer C."/>
            <person name="Miller J."/>
            <person name="Monier A."/>
            <person name="Salamov A."/>
            <person name="Young J."/>
            <person name="Aguilar M."/>
            <person name="Claverie J.M."/>
            <person name="Frickenhaus S."/>
            <person name="Gonzalez K."/>
            <person name="Herman E.K."/>
            <person name="Lin Y.C."/>
            <person name="Napier J."/>
            <person name="Ogata H."/>
            <person name="Sarno A.F."/>
            <person name="Shmutz J."/>
            <person name="Schroeder D."/>
            <person name="de Vargas C."/>
            <person name="Verret F."/>
            <person name="von Dassow P."/>
            <person name="Valentin K."/>
            <person name="Van de Peer Y."/>
            <person name="Wheeler G."/>
            <person name="Dacks J.B."/>
            <person name="Delwiche C.F."/>
            <person name="Dyhrman S.T."/>
            <person name="Glockner G."/>
            <person name="John U."/>
            <person name="Richards T."/>
            <person name="Worden A.Z."/>
            <person name="Zhang X."/>
            <person name="Grigoriev I.V."/>
            <person name="Allen A.E."/>
            <person name="Bidle K."/>
            <person name="Borodovsky M."/>
            <person name="Bowler C."/>
            <person name="Brownlee C."/>
            <person name="Cock J.M."/>
            <person name="Elias M."/>
            <person name="Gladyshev V.N."/>
            <person name="Groth M."/>
            <person name="Guda C."/>
            <person name="Hadaegh A."/>
            <person name="Iglesias-Rodriguez M.D."/>
            <person name="Jenkins J."/>
            <person name="Jones B.M."/>
            <person name="Lawson T."/>
            <person name="Leese F."/>
            <person name="Lindquist E."/>
            <person name="Lobanov A."/>
            <person name="Lomsadze A."/>
            <person name="Malik S.B."/>
            <person name="Marsh M.E."/>
            <person name="Mackinder L."/>
            <person name="Mock T."/>
            <person name="Mueller-Roeber B."/>
            <person name="Pagarete A."/>
            <person name="Parker M."/>
            <person name="Probert I."/>
            <person name="Quesneville H."/>
            <person name="Raines C."/>
            <person name="Rensing S.A."/>
            <person name="Riano-Pachon D.M."/>
            <person name="Richier S."/>
            <person name="Rokitta S."/>
            <person name="Shiraiwa Y."/>
            <person name="Soanes D.M."/>
            <person name="van der Giezen M."/>
            <person name="Wahlund T.M."/>
            <person name="Williams B."/>
            <person name="Wilson W."/>
            <person name="Wolfe G."/>
            <person name="Wurch L.L."/>
        </authorList>
    </citation>
    <scope>NUCLEOTIDE SEQUENCE</scope>
</reference>
<dbReference type="PaxDb" id="2903-EOD19889"/>
<dbReference type="RefSeq" id="XP_005772318.1">
    <property type="nucleotide sequence ID" value="XM_005772261.1"/>
</dbReference>
<reference evidence="2" key="2">
    <citation type="submission" date="2024-10" db="UniProtKB">
        <authorList>
            <consortium name="EnsemblProtists"/>
        </authorList>
    </citation>
    <scope>IDENTIFICATION</scope>
</reference>
<keyword evidence="3" id="KW-1185">Reference proteome</keyword>
<dbReference type="KEGG" id="ehx:EMIHUDRAFT_242440"/>
<dbReference type="HOGENOM" id="CLU_1463840_0_0_1"/>
<dbReference type="EnsemblProtists" id="EOD19889">
    <property type="protein sequence ID" value="EOD19889"/>
    <property type="gene ID" value="EMIHUDRAFT_242440"/>
</dbReference>
<evidence type="ECO:0000313" key="3">
    <source>
        <dbReference type="Proteomes" id="UP000013827"/>
    </source>
</evidence>
<sequence>MRPDGLHHTKMVSAMPPRASTSRWESERKGDSLANSNKGDRTSNHNGVLRAAQNAIRARSVGIIIIGDKENPEVTRHLNDTSVTDICELGGDFATMRDVHYKVKCWNPLIKSTTAGRGSWGQWWQCGVGGPPLRVDGPLDHSTGKGWVKDHARGKGWIKTDAGSWKWTGAQYYDAKWVKNWSRKP</sequence>
<evidence type="ECO:0000256" key="1">
    <source>
        <dbReference type="SAM" id="MobiDB-lite"/>
    </source>
</evidence>
<accession>A0A0D3J8Q4</accession>
<feature type="region of interest" description="Disordered" evidence="1">
    <location>
        <begin position="1"/>
        <end position="47"/>
    </location>
</feature>
<organism evidence="2 3">
    <name type="scientific">Emiliania huxleyi (strain CCMP1516)</name>
    <dbReference type="NCBI Taxonomy" id="280463"/>
    <lineage>
        <taxon>Eukaryota</taxon>
        <taxon>Haptista</taxon>
        <taxon>Haptophyta</taxon>
        <taxon>Prymnesiophyceae</taxon>
        <taxon>Isochrysidales</taxon>
        <taxon>Noelaerhabdaceae</taxon>
        <taxon>Emiliania</taxon>
    </lineage>
</organism>
<dbReference type="GeneID" id="17265434"/>
<dbReference type="AlphaFoldDB" id="A0A0D3J8Q4"/>
<evidence type="ECO:0000313" key="2">
    <source>
        <dbReference type="EnsemblProtists" id="EOD19889"/>
    </source>
</evidence>
<dbReference type="Proteomes" id="UP000013827">
    <property type="component" value="Unassembled WGS sequence"/>
</dbReference>
<name>A0A0D3J8Q4_EMIH1</name>